<feature type="transmembrane region" description="Helical" evidence="8">
    <location>
        <begin position="319"/>
        <end position="339"/>
    </location>
</feature>
<dbReference type="HOGENOM" id="CLU_000960_22_1_1"/>
<feature type="transmembrane region" description="Helical" evidence="8">
    <location>
        <begin position="49"/>
        <end position="66"/>
    </location>
</feature>
<evidence type="ECO:0000256" key="4">
    <source>
        <dbReference type="ARBA" id="ARBA00022692"/>
    </source>
</evidence>
<dbReference type="InterPro" id="IPR036259">
    <property type="entry name" value="MFS_trans_sf"/>
</dbReference>
<evidence type="ECO:0000256" key="1">
    <source>
        <dbReference type="ARBA" id="ARBA00004141"/>
    </source>
</evidence>
<dbReference type="AlphaFoldDB" id="A0A0A1TC03"/>
<keyword evidence="3" id="KW-0813">Transport</keyword>
<feature type="transmembrane region" description="Helical" evidence="8">
    <location>
        <begin position="175"/>
        <end position="194"/>
    </location>
</feature>
<feature type="transmembrane region" description="Helical" evidence="8">
    <location>
        <begin position="246"/>
        <end position="272"/>
    </location>
</feature>
<protein>
    <submittedName>
        <fullName evidence="10">Putative Aurofusarin/rubrofusarin efflux pump AFLT</fullName>
    </submittedName>
</protein>
<evidence type="ECO:0000313" key="10">
    <source>
        <dbReference type="EMBL" id="CEJ82919.1"/>
    </source>
</evidence>
<dbReference type="InterPro" id="IPR020846">
    <property type="entry name" value="MFS_dom"/>
</dbReference>
<evidence type="ECO:0000256" key="5">
    <source>
        <dbReference type="ARBA" id="ARBA00022989"/>
    </source>
</evidence>
<feature type="transmembrane region" description="Helical" evidence="8">
    <location>
        <begin position="278"/>
        <end position="299"/>
    </location>
</feature>
<feature type="region of interest" description="Disordered" evidence="7">
    <location>
        <begin position="1"/>
        <end position="39"/>
    </location>
</feature>
<evidence type="ECO:0000256" key="2">
    <source>
        <dbReference type="ARBA" id="ARBA00007520"/>
    </source>
</evidence>
<dbReference type="EMBL" id="CDHN01000001">
    <property type="protein sequence ID" value="CEJ82919.1"/>
    <property type="molecule type" value="Genomic_DNA"/>
</dbReference>
<accession>A0A0A1TC03</accession>
<feature type="transmembrane region" description="Helical" evidence="8">
    <location>
        <begin position="206"/>
        <end position="225"/>
    </location>
</feature>
<evidence type="ECO:0000256" key="8">
    <source>
        <dbReference type="SAM" id="Phobius"/>
    </source>
</evidence>
<evidence type="ECO:0000313" key="11">
    <source>
        <dbReference type="Proteomes" id="UP000039046"/>
    </source>
</evidence>
<comment type="similarity">
    <text evidence="2">Belongs to the major facilitator superfamily. TCR/Tet family.</text>
</comment>
<dbReference type="PANTHER" id="PTHR23501:SF12">
    <property type="entry name" value="MAJOR FACILITATOR SUPERFAMILY (MFS) PROFILE DOMAIN-CONTAINING PROTEIN-RELATED"/>
    <property type="match status" value="1"/>
</dbReference>
<sequence length="547" mass="58304">MSEATTQNGALVDNNFDAEKASAPESLSPPSSEEAVEEKSPRQAHGIKWALIVIALLSSLFLYALDNTVVANVQPKVVLTFDRVDLVPWLGVAFALGSAASTLPWSKAYGTFSAKKLYIGSTTVFMGASALCGGAPNIEAFIIGRAIAGVGGCGMYLGLLTLLSVSTTNTERPRYLSLTGLIWGIGTVLGPVVGGALGDSAATWRWAFYLNLLVGAVCAPVYFLLLPDFKPLAGVPLMERFGRLDYLGTVLSIGSMICIILAMNLGGVTWTWESGKSIALFIVSGVLAILFVLQQVFCIGTSMSERLFPMNFWKSRTMIALFLTMMLATFGSFIGIYYLPLYYQFTRGSNAVETAVHLLPFILVLVAFNLINGQYMGKTGYYYPWYVAGAVLELIGGVLLYTINEHTSNAKIYGYTIILGAGVGCFCQAGFAVAQMKVKPEEISHSISFMTSGQMLGIVFGTGLSGALFINYSTQSLVKVFPEASAKAIADAIAGVGSDLIDKASPEVRAQAIAGLTRAIDLSFVPIIAAGAICVACSLVMKREKVF</sequence>
<name>A0A0A1TC03_9HYPO</name>
<comment type="subcellular location">
    <subcellularLocation>
        <location evidence="1">Membrane</location>
        <topology evidence="1">Multi-pass membrane protein</topology>
    </subcellularLocation>
</comment>
<evidence type="ECO:0000256" key="6">
    <source>
        <dbReference type="ARBA" id="ARBA00023136"/>
    </source>
</evidence>
<reference evidence="10 11" key="1">
    <citation type="journal article" date="2015" name="Genome Announc.">
        <title>Draft Genome Sequence and Gene Annotation of the Entomopathogenic Fungus Verticillium hemipterigenum.</title>
        <authorList>
            <person name="Horn F."/>
            <person name="Habel A."/>
            <person name="Scharf D.H."/>
            <person name="Dworschak J."/>
            <person name="Brakhage A.A."/>
            <person name="Guthke R."/>
            <person name="Hertweck C."/>
            <person name="Linde J."/>
        </authorList>
    </citation>
    <scope>NUCLEOTIDE SEQUENCE [LARGE SCALE GENOMIC DNA]</scope>
</reference>
<organism evidence="10 11">
    <name type="scientific">[Torrubiella] hemipterigena</name>
    <dbReference type="NCBI Taxonomy" id="1531966"/>
    <lineage>
        <taxon>Eukaryota</taxon>
        <taxon>Fungi</taxon>
        <taxon>Dikarya</taxon>
        <taxon>Ascomycota</taxon>
        <taxon>Pezizomycotina</taxon>
        <taxon>Sordariomycetes</taxon>
        <taxon>Hypocreomycetidae</taxon>
        <taxon>Hypocreales</taxon>
        <taxon>Clavicipitaceae</taxon>
        <taxon>Clavicipitaceae incertae sedis</taxon>
        <taxon>'Torrubiella' clade</taxon>
    </lineage>
</organism>
<feature type="transmembrane region" description="Helical" evidence="8">
    <location>
        <begin position="383"/>
        <end position="403"/>
    </location>
</feature>
<feature type="transmembrane region" description="Helical" evidence="8">
    <location>
        <begin position="142"/>
        <end position="163"/>
    </location>
</feature>
<keyword evidence="5 8" id="KW-1133">Transmembrane helix</keyword>
<dbReference type="PROSITE" id="PS50850">
    <property type="entry name" value="MFS"/>
    <property type="match status" value="1"/>
</dbReference>
<dbReference type="SUPFAM" id="SSF103473">
    <property type="entry name" value="MFS general substrate transporter"/>
    <property type="match status" value="1"/>
</dbReference>
<dbReference type="GO" id="GO:0022857">
    <property type="term" value="F:transmembrane transporter activity"/>
    <property type="evidence" value="ECO:0007669"/>
    <property type="project" value="InterPro"/>
</dbReference>
<feature type="transmembrane region" description="Helical" evidence="8">
    <location>
        <begin position="351"/>
        <end position="371"/>
    </location>
</feature>
<dbReference type="PANTHER" id="PTHR23501">
    <property type="entry name" value="MAJOR FACILITATOR SUPERFAMILY"/>
    <property type="match status" value="1"/>
</dbReference>
<evidence type="ECO:0000259" key="9">
    <source>
        <dbReference type="PROSITE" id="PS50850"/>
    </source>
</evidence>
<proteinExistence type="inferred from homology"/>
<feature type="domain" description="Major facilitator superfamily (MFS) profile" evidence="9">
    <location>
        <begin position="52"/>
        <end position="509"/>
    </location>
</feature>
<dbReference type="GO" id="GO:0005886">
    <property type="term" value="C:plasma membrane"/>
    <property type="evidence" value="ECO:0007669"/>
    <property type="project" value="TreeGrafter"/>
</dbReference>
<evidence type="ECO:0000256" key="3">
    <source>
        <dbReference type="ARBA" id="ARBA00022448"/>
    </source>
</evidence>
<gene>
    <name evidence="10" type="ORF">VHEMI02959</name>
</gene>
<feature type="transmembrane region" description="Helical" evidence="8">
    <location>
        <begin position="86"/>
        <end position="105"/>
    </location>
</feature>
<keyword evidence="6 8" id="KW-0472">Membrane</keyword>
<dbReference type="InterPro" id="IPR011701">
    <property type="entry name" value="MFS"/>
</dbReference>
<feature type="compositionally biased region" description="Low complexity" evidence="7">
    <location>
        <begin position="23"/>
        <end position="33"/>
    </location>
</feature>
<dbReference type="OrthoDB" id="10021397at2759"/>
<keyword evidence="11" id="KW-1185">Reference proteome</keyword>
<evidence type="ECO:0000256" key="7">
    <source>
        <dbReference type="SAM" id="MobiDB-lite"/>
    </source>
</evidence>
<feature type="transmembrane region" description="Helical" evidence="8">
    <location>
        <begin position="455"/>
        <end position="472"/>
    </location>
</feature>
<dbReference type="FunFam" id="1.20.1250.20:FF:000429">
    <property type="entry name" value="MFS drug efflux transporter, putative"/>
    <property type="match status" value="1"/>
</dbReference>
<dbReference type="Pfam" id="PF07690">
    <property type="entry name" value="MFS_1"/>
    <property type="match status" value="1"/>
</dbReference>
<feature type="transmembrane region" description="Helical" evidence="8">
    <location>
        <begin position="117"/>
        <end position="136"/>
    </location>
</feature>
<dbReference type="Gene3D" id="1.20.1250.20">
    <property type="entry name" value="MFS general substrate transporter like domains"/>
    <property type="match status" value="2"/>
</dbReference>
<feature type="transmembrane region" description="Helical" evidence="8">
    <location>
        <begin position="415"/>
        <end position="434"/>
    </location>
</feature>
<keyword evidence="4 8" id="KW-0812">Transmembrane</keyword>
<dbReference type="Proteomes" id="UP000039046">
    <property type="component" value="Unassembled WGS sequence"/>
</dbReference>
<feature type="transmembrane region" description="Helical" evidence="8">
    <location>
        <begin position="522"/>
        <end position="541"/>
    </location>
</feature>